<proteinExistence type="predicted"/>
<dbReference type="Proteomes" id="UP000820818">
    <property type="component" value="Linkage Group LG1"/>
</dbReference>
<reference evidence="1 2" key="1">
    <citation type="submission" date="2022-05" db="EMBL/GenBank/DDBJ databases">
        <title>A multi-omics perspective on studying reproductive biology in Daphnia sinensis.</title>
        <authorList>
            <person name="Jia J."/>
        </authorList>
    </citation>
    <scope>NUCLEOTIDE SEQUENCE [LARGE SCALE GENOMIC DNA]</scope>
    <source>
        <strain evidence="1 2">WSL</strain>
    </source>
</reference>
<evidence type="ECO:0000313" key="1">
    <source>
        <dbReference type="EMBL" id="KAI9565548.1"/>
    </source>
</evidence>
<gene>
    <name evidence="1" type="ORF">GHT06_009340</name>
</gene>
<protein>
    <submittedName>
        <fullName evidence="1">Uncharacterized protein</fullName>
    </submittedName>
</protein>
<organism evidence="1 2">
    <name type="scientific">Daphnia sinensis</name>
    <dbReference type="NCBI Taxonomy" id="1820382"/>
    <lineage>
        <taxon>Eukaryota</taxon>
        <taxon>Metazoa</taxon>
        <taxon>Ecdysozoa</taxon>
        <taxon>Arthropoda</taxon>
        <taxon>Crustacea</taxon>
        <taxon>Branchiopoda</taxon>
        <taxon>Diplostraca</taxon>
        <taxon>Cladocera</taxon>
        <taxon>Anomopoda</taxon>
        <taxon>Daphniidae</taxon>
        <taxon>Daphnia</taxon>
        <taxon>Daphnia similis group</taxon>
    </lineage>
</organism>
<keyword evidence="2" id="KW-1185">Reference proteome</keyword>
<dbReference type="EMBL" id="WJBH02000001">
    <property type="protein sequence ID" value="KAI9565548.1"/>
    <property type="molecule type" value="Genomic_DNA"/>
</dbReference>
<name>A0AAD5LWT8_9CRUS</name>
<sequence>MAQCAEIIRVDAKRKGDTCPNLEVDGKRMAHQTRRSTYIGRCQPHLRLPMLAC</sequence>
<dbReference type="AlphaFoldDB" id="A0AAD5LWT8"/>
<comment type="caution">
    <text evidence="1">The sequence shown here is derived from an EMBL/GenBank/DDBJ whole genome shotgun (WGS) entry which is preliminary data.</text>
</comment>
<accession>A0AAD5LWT8</accession>
<evidence type="ECO:0000313" key="2">
    <source>
        <dbReference type="Proteomes" id="UP000820818"/>
    </source>
</evidence>